<evidence type="ECO:0008006" key="3">
    <source>
        <dbReference type="Google" id="ProtNLM"/>
    </source>
</evidence>
<protein>
    <recommendedName>
        <fullName evidence="3">F-box domain-containing protein</fullName>
    </recommendedName>
</protein>
<proteinExistence type="predicted"/>
<organism evidence="1 2">
    <name type="scientific">Favolaschia claudopus</name>
    <dbReference type="NCBI Taxonomy" id="2862362"/>
    <lineage>
        <taxon>Eukaryota</taxon>
        <taxon>Fungi</taxon>
        <taxon>Dikarya</taxon>
        <taxon>Basidiomycota</taxon>
        <taxon>Agaricomycotina</taxon>
        <taxon>Agaricomycetes</taxon>
        <taxon>Agaricomycetidae</taxon>
        <taxon>Agaricales</taxon>
        <taxon>Marasmiineae</taxon>
        <taxon>Mycenaceae</taxon>
        <taxon>Favolaschia</taxon>
    </lineage>
</organism>
<evidence type="ECO:0000313" key="1">
    <source>
        <dbReference type="EMBL" id="KAK7064055.1"/>
    </source>
</evidence>
<accession>A0AAW0EI85</accession>
<keyword evidence="2" id="KW-1185">Reference proteome</keyword>
<dbReference type="SUPFAM" id="SSF52047">
    <property type="entry name" value="RNI-like"/>
    <property type="match status" value="1"/>
</dbReference>
<evidence type="ECO:0000313" key="2">
    <source>
        <dbReference type="Proteomes" id="UP001362999"/>
    </source>
</evidence>
<dbReference type="InterPro" id="IPR032675">
    <property type="entry name" value="LRR_dom_sf"/>
</dbReference>
<gene>
    <name evidence="1" type="ORF">R3P38DRAFT_2822111</name>
</gene>
<dbReference type="Gene3D" id="3.80.10.10">
    <property type="entry name" value="Ribonuclease Inhibitor"/>
    <property type="match status" value="1"/>
</dbReference>
<reference evidence="1 2" key="1">
    <citation type="journal article" date="2024" name="J Genomics">
        <title>Draft genome sequencing and assembly of Favolaschia claudopus CIRM-BRFM 2984 isolated from oak limbs.</title>
        <authorList>
            <person name="Navarro D."/>
            <person name="Drula E."/>
            <person name="Chaduli D."/>
            <person name="Cazenave R."/>
            <person name="Ahrendt S."/>
            <person name="Wang J."/>
            <person name="Lipzen A."/>
            <person name="Daum C."/>
            <person name="Barry K."/>
            <person name="Grigoriev I.V."/>
            <person name="Favel A."/>
            <person name="Rosso M.N."/>
            <person name="Martin F."/>
        </authorList>
    </citation>
    <scope>NUCLEOTIDE SEQUENCE [LARGE SCALE GENOMIC DNA]</scope>
    <source>
        <strain evidence="1 2">CIRM-BRFM 2984</strain>
    </source>
</reference>
<comment type="caution">
    <text evidence="1">The sequence shown here is derived from an EMBL/GenBank/DDBJ whole genome shotgun (WGS) entry which is preliminary data.</text>
</comment>
<dbReference type="Proteomes" id="UP001362999">
    <property type="component" value="Unassembled WGS sequence"/>
</dbReference>
<sequence>MRSQSTWMRIPPELVAEITRHNAHDTQSIRAMALVSKTMRSFAIEHLFSAIHFACTQDLTWWMNMVRRTPRLSLIVREVKFSDPHPDWIKRHRKAVRARRTLRGAPSPPKLSVMPNVRSVTWEREAYPLEITSVVIPYMALFPQVKELRLMNISFIGFDKLAALLSVCGTLRLLALSGIHVYAPESDDDLTSKAKAHAPPTFDLGSVETLQIASCGDFDPFDDSGLGQLDFVSQLIDESPPTKLKSLTLYDADDPDFAFFMPCSPVAMEKLLSLSASSLTELALMLDTLDDDEVVEIVNKLKLLPAFPSLETLSLSLNECVQQVLGSISAAPKLAILNLRIMLLDEYDDTYEFCEILEETFPWVGPGSTSGSMKNDIKLKFPAIRRICFQFCVLRSSPIHFRRGVRKGMERKLRERLLKTGADIGDYLEIEWLDERFNPAVYSRTSGKPPWMFGRAGKEPETEASDYEVDEFDEFGVSPESSVSDDF</sequence>
<dbReference type="EMBL" id="JAWWNJ010000001">
    <property type="protein sequence ID" value="KAK7064055.1"/>
    <property type="molecule type" value="Genomic_DNA"/>
</dbReference>
<dbReference type="AlphaFoldDB" id="A0AAW0EI85"/>
<name>A0AAW0EI85_9AGAR</name>